<proteinExistence type="predicted"/>
<dbReference type="EC" id="1.8.1.8" evidence="9"/>
<name>A0A0W0YKI9_9GAMM</name>
<evidence type="ECO:0000256" key="5">
    <source>
        <dbReference type="ARBA" id="ARBA00022989"/>
    </source>
</evidence>
<feature type="transmembrane region" description="Helical" evidence="7">
    <location>
        <begin position="87"/>
        <end position="109"/>
    </location>
</feature>
<feature type="transmembrane region" description="Helical" evidence="7">
    <location>
        <begin position="44"/>
        <end position="75"/>
    </location>
</feature>
<dbReference type="GO" id="GO:0047134">
    <property type="term" value="F:protein-disulfide reductase [NAD(P)H] activity"/>
    <property type="evidence" value="ECO:0007669"/>
    <property type="project" value="UniProtKB-EC"/>
</dbReference>
<keyword evidence="4" id="KW-0201">Cytochrome c-type biogenesis</keyword>
<dbReference type="AlphaFoldDB" id="A0A0W0YKI9"/>
<dbReference type="Proteomes" id="UP000054600">
    <property type="component" value="Unassembled WGS sequence"/>
</dbReference>
<reference evidence="9 10" key="1">
    <citation type="submission" date="2015-11" db="EMBL/GenBank/DDBJ databases">
        <title>Genomic analysis of 38 Legionella species identifies large and diverse effector repertoires.</title>
        <authorList>
            <person name="Burstein D."/>
            <person name="Amaro F."/>
            <person name="Zusman T."/>
            <person name="Lifshitz Z."/>
            <person name="Cohen O."/>
            <person name="Gilbert J.A."/>
            <person name="Pupko T."/>
            <person name="Shuman H.A."/>
            <person name="Segal G."/>
        </authorList>
    </citation>
    <scope>NUCLEOTIDE SEQUENCE [LARGE SCALE GENOMIC DNA]</scope>
    <source>
        <strain evidence="9 10">ATCC 49655</strain>
    </source>
</reference>
<feature type="transmembrane region" description="Helical" evidence="7">
    <location>
        <begin position="121"/>
        <end position="141"/>
    </location>
</feature>
<evidence type="ECO:0000259" key="8">
    <source>
        <dbReference type="PROSITE" id="PS51352"/>
    </source>
</evidence>
<evidence type="ECO:0000256" key="1">
    <source>
        <dbReference type="ARBA" id="ARBA00004651"/>
    </source>
</evidence>
<feature type="transmembrane region" description="Helical" evidence="7">
    <location>
        <begin position="195"/>
        <end position="216"/>
    </location>
</feature>
<comment type="subcellular location">
    <subcellularLocation>
        <location evidence="1">Cell membrane</location>
        <topology evidence="1">Multi-pass membrane protein</topology>
    </subcellularLocation>
</comment>
<evidence type="ECO:0000313" key="9">
    <source>
        <dbReference type="EMBL" id="KTD57402.1"/>
    </source>
</evidence>
<accession>A0A0W0YKI9</accession>
<dbReference type="PANTHER" id="PTHR32234:SF0">
    <property type="entry name" value="THIOL:DISULFIDE INTERCHANGE PROTEIN DSBD"/>
    <property type="match status" value="1"/>
</dbReference>
<dbReference type="InterPro" id="IPR003834">
    <property type="entry name" value="Cyt_c_assmbl_TM_dom"/>
</dbReference>
<gene>
    <name evidence="9" type="ORF">Lsha_2587</name>
</gene>
<keyword evidence="2" id="KW-1003">Cell membrane</keyword>
<protein>
    <submittedName>
        <fullName evidence="9">Thiol:disulfide interchange protein</fullName>
        <ecNumber evidence="9">1.8.1.8</ecNumber>
    </submittedName>
</protein>
<keyword evidence="5 7" id="KW-1133">Transmembrane helix</keyword>
<keyword evidence="9" id="KW-0560">Oxidoreductase</keyword>
<keyword evidence="10" id="KW-1185">Reference proteome</keyword>
<evidence type="ECO:0000313" key="10">
    <source>
        <dbReference type="Proteomes" id="UP000054600"/>
    </source>
</evidence>
<dbReference type="PANTHER" id="PTHR32234">
    <property type="entry name" value="THIOL:DISULFIDE INTERCHANGE PROTEIN DSBD"/>
    <property type="match status" value="1"/>
</dbReference>
<dbReference type="InterPro" id="IPR013766">
    <property type="entry name" value="Thioredoxin_domain"/>
</dbReference>
<keyword evidence="3 7" id="KW-0812">Transmembrane</keyword>
<evidence type="ECO:0000256" key="6">
    <source>
        <dbReference type="ARBA" id="ARBA00023136"/>
    </source>
</evidence>
<dbReference type="GO" id="GO:0045454">
    <property type="term" value="P:cell redox homeostasis"/>
    <property type="evidence" value="ECO:0007669"/>
    <property type="project" value="TreeGrafter"/>
</dbReference>
<keyword evidence="6 7" id="KW-0472">Membrane</keyword>
<evidence type="ECO:0000256" key="4">
    <source>
        <dbReference type="ARBA" id="ARBA00022748"/>
    </source>
</evidence>
<dbReference type="EMBL" id="LNYW01000068">
    <property type="protein sequence ID" value="KTD57402.1"/>
    <property type="molecule type" value="Genomic_DNA"/>
</dbReference>
<dbReference type="PATRIC" id="fig|1122169.6.peg.2987"/>
<dbReference type="Gene3D" id="3.40.30.10">
    <property type="entry name" value="Glutaredoxin"/>
    <property type="match status" value="1"/>
</dbReference>
<evidence type="ECO:0000256" key="2">
    <source>
        <dbReference type="ARBA" id="ARBA00022475"/>
    </source>
</evidence>
<dbReference type="Pfam" id="PF02683">
    <property type="entry name" value="DsbD_TM"/>
    <property type="match status" value="1"/>
</dbReference>
<dbReference type="GO" id="GO:0005886">
    <property type="term" value="C:plasma membrane"/>
    <property type="evidence" value="ECO:0007669"/>
    <property type="project" value="UniProtKB-SubCell"/>
</dbReference>
<dbReference type="InterPro" id="IPR036249">
    <property type="entry name" value="Thioredoxin-like_sf"/>
</dbReference>
<feature type="domain" description="Thioredoxin" evidence="8">
    <location>
        <begin position="248"/>
        <end position="381"/>
    </location>
</feature>
<dbReference type="RefSeq" id="WP_018578092.1">
    <property type="nucleotide sequence ID" value="NZ_KB892421.1"/>
</dbReference>
<evidence type="ECO:0000256" key="3">
    <source>
        <dbReference type="ARBA" id="ARBA00022692"/>
    </source>
</evidence>
<dbReference type="eggNOG" id="COG4232">
    <property type="taxonomic scope" value="Bacteria"/>
</dbReference>
<dbReference type="STRING" id="1122169.Lsha_2587"/>
<evidence type="ECO:0000256" key="7">
    <source>
        <dbReference type="SAM" id="Phobius"/>
    </source>
</evidence>
<dbReference type="Pfam" id="PF13899">
    <property type="entry name" value="Thioredoxin_7"/>
    <property type="match status" value="1"/>
</dbReference>
<feature type="transmembrane region" description="Helical" evidence="7">
    <location>
        <begin position="237"/>
        <end position="254"/>
    </location>
</feature>
<sequence>MNKLLSIILMITAGVITEPLQANSLSLADPQAIGQLIGTHGAPVYLALFFGLGILLAFTPCVLPMIPILSGIIVGQDNLTTGRSFRLSLSYVMGMAITYAVAGMLAGYLGSTVQTLMQQPWVIISFSLVFVLLGLSMFGLFEIRMPAWLQPRMRQGQGGLIAAGLMGILSTLIVSPCVTAPLIAVLTFISQSGQTGLGGLLLFVMALGMGLPLLLVGAGYGRFLPKSGAWMIRIKQLFGIIMLLLAVWMVARVMPMHTPTPAGFTMVHSMQELQQELAHAKEKHQPVFVEFYAGWCSDCRAMDAKVFNQPDIVQAMQGSVNLRVDISDKSPAVASIRQIYGILGVPAMRFYNSNGELIPDLLSHNQLDKQQMLGLLNQFATRVAP</sequence>
<dbReference type="GO" id="GO:0017004">
    <property type="term" value="P:cytochrome complex assembly"/>
    <property type="evidence" value="ECO:0007669"/>
    <property type="project" value="UniProtKB-KW"/>
</dbReference>
<dbReference type="SUPFAM" id="SSF52833">
    <property type="entry name" value="Thioredoxin-like"/>
    <property type="match status" value="1"/>
</dbReference>
<comment type="caution">
    <text evidence="9">The sequence shown here is derived from an EMBL/GenBank/DDBJ whole genome shotgun (WGS) entry which is preliminary data.</text>
</comment>
<dbReference type="PROSITE" id="PS51352">
    <property type="entry name" value="THIOREDOXIN_2"/>
    <property type="match status" value="1"/>
</dbReference>
<feature type="transmembrane region" description="Helical" evidence="7">
    <location>
        <begin position="162"/>
        <end position="189"/>
    </location>
</feature>
<organism evidence="9 10">
    <name type="scientific">Legionella shakespearei DSM 23087</name>
    <dbReference type="NCBI Taxonomy" id="1122169"/>
    <lineage>
        <taxon>Bacteria</taxon>
        <taxon>Pseudomonadati</taxon>
        <taxon>Pseudomonadota</taxon>
        <taxon>Gammaproteobacteria</taxon>
        <taxon>Legionellales</taxon>
        <taxon>Legionellaceae</taxon>
        <taxon>Legionella</taxon>
    </lineage>
</organism>